<evidence type="ECO:0000256" key="1">
    <source>
        <dbReference type="SAM" id="MobiDB-lite"/>
    </source>
</evidence>
<dbReference type="EMBL" id="BLXT01007956">
    <property type="protein sequence ID" value="GFO44489.1"/>
    <property type="molecule type" value="Genomic_DNA"/>
</dbReference>
<evidence type="ECO:0000313" key="3">
    <source>
        <dbReference type="Proteomes" id="UP000735302"/>
    </source>
</evidence>
<dbReference type="AlphaFoldDB" id="A0AAV4DKE0"/>
<sequence>MCSARDTHSLVVSPARVMQACCSRLAREVLQINTVSDITATGLIHPLSPALESWSPRDQQQQENNRQKMSRYGVHNNLAVAAPCGLLSQFQLATTTINTADTMVLLQDCRTK</sequence>
<reference evidence="2 3" key="1">
    <citation type="journal article" date="2021" name="Elife">
        <title>Chloroplast acquisition without the gene transfer in kleptoplastic sea slugs, Plakobranchus ocellatus.</title>
        <authorList>
            <person name="Maeda T."/>
            <person name="Takahashi S."/>
            <person name="Yoshida T."/>
            <person name="Shimamura S."/>
            <person name="Takaki Y."/>
            <person name="Nagai Y."/>
            <person name="Toyoda A."/>
            <person name="Suzuki Y."/>
            <person name="Arimoto A."/>
            <person name="Ishii H."/>
            <person name="Satoh N."/>
            <person name="Nishiyama T."/>
            <person name="Hasebe M."/>
            <person name="Maruyama T."/>
            <person name="Minagawa J."/>
            <person name="Obokata J."/>
            <person name="Shigenobu S."/>
        </authorList>
    </citation>
    <scope>NUCLEOTIDE SEQUENCE [LARGE SCALE GENOMIC DNA]</scope>
</reference>
<dbReference type="Proteomes" id="UP000735302">
    <property type="component" value="Unassembled WGS sequence"/>
</dbReference>
<gene>
    <name evidence="2" type="ORF">PoB_007099400</name>
</gene>
<keyword evidence="3" id="KW-1185">Reference proteome</keyword>
<comment type="caution">
    <text evidence="2">The sequence shown here is derived from an EMBL/GenBank/DDBJ whole genome shotgun (WGS) entry which is preliminary data.</text>
</comment>
<feature type="region of interest" description="Disordered" evidence="1">
    <location>
        <begin position="49"/>
        <end position="69"/>
    </location>
</feature>
<name>A0AAV4DKE0_9GAST</name>
<proteinExistence type="predicted"/>
<evidence type="ECO:0000313" key="2">
    <source>
        <dbReference type="EMBL" id="GFO44489.1"/>
    </source>
</evidence>
<protein>
    <submittedName>
        <fullName evidence="2">Uncharacterized protein</fullName>
    </submittedName>
</protein>
<organism evidence="2 3">
    <name type="scientific">Plakobranchus ocellatus</name>
    <dbReference type="NCBI Taxonomy" id="259542"/>
    <lineage>
        <taxon>Eukaryota</taxon>
        <taxon>Metazoa</taxon>
        <taxon>Spiralia</taxon>
        <taxon>Lophotrochozoa</taxon>
        <taxon>Mollusca</taxon>
        <taxon>Gastropoda</taxon>
        <taxon>Heterobranchia</taxon>
        <taxon>Euthyneura</taxon>
        <taxon>Panpulmonata</taxon>
        <taxon>Sacoglossa</taxon>
        <taxon>Placobranchoidea</taxon>
        <taxon>Plakobranchidae</taxon>
        <taxon>Plakobranchus</taxon>
    </lineage>
</organism>
<accession>A0AAV4DKE0</accession>